<reference evidence="1 2" key="1">
    <citation type="submission" date="2017-09" db="EMBL/GenBank/DDBJ databases">
        <authorList>
            <person name="Pradhan P."/>
            <person name="Aluri L.S."/>
            <person name="Anandarajan D."/>
            <person name="Beiriger J.C."/>
            <person name="Bethamcharla R."/>
            <person name="Betini N."/>
            <person name="Bhatt S.D."/>
            <person name="Chengalvala S."/>
            <person name="Cox N.E."/>
            <person name="Delvadia B.P."/>
            <person name="Desai A.S."/>
            <person name="Devaney A.M."/>
            <person name="Doyle B.K."/>
            <person name="Edgerton A.O."/>
            <person name="Erlich M.C."/>
            <person name="Fitzpatrick K.C."/>
            <person name="Gajjar E.A."/>
            <person name="Ganguly A."/>
            <person name="Gill R.S."/>
            <person name="Goldman M.G."/>
            <person name="Good P.M."/>
            <person name="Gupta N."/>
            <person name="Haddad L.M."/>
            <person name="Han E.J."/>
            <person name="Jain S."/>
            <person name="Jiang A."/>
            <person name="Jurgielewicz A.D."/>
            <person name="Kainth D.K."/>
            <person name="Karam J.M."/>
            <person name="Kodavatiganti M."/>
            <person name="Kriete S.J."/>
            <person name="MacDonald C.E."/>
            <person name="Maret J.P."/>
            <person name="Mathew A.E."/>
            <person name="Nako S."/>
            <person name="Natrajan M."/>
            <person name="Nishu N.M."/>
            <person name="Parikh A."/>
            <person name="Patel N."/>
            <person name="Patel P.D."/>
            <person name="Patel S."/>
            <person name="Patra K."/>
            <person name="Pumpuckdee D."/>
            <person name="Rai K."/>
            <person name="Ramanathan A."/>
            <person name="Sarkar A."/>
            <person name="Schaffer B.L."/>
            <person name="Shah P."/>
            <person name="Tata R.K."/>
            <person name="Tawfik A.H."/>
            <person name="Thuremella B.T."/>
            <person name="Toma J."/>
            <person name="Tran T.L."/>
            <person name="Veera S."/>
            <person name="Vemulapalli V.K."/>
            <person name="Vidas T.V."/>
            <person name="Vieira K.S."/>
            <person name="Vijayakumar G."/>
            <person name="Walor T.A."/>
            <person name="White C.R."/>
            <person name="Wong B.M."/>
            <person name="Zhao Sl."/>
            <person name="McDonald M.T."/>
            <person name="Dalia R."/>
            <person name="Little J.L."/>
            <person name="Gurney S.M.R."/>
            <person name="Bollivar D.W."/>
            <person name="Garlena R.A."/>
            <person name="Russell D.A."/>
            <person name="Pope W.H."/>
            <person name="Jacobs-Sera D."/>
            <person name="Hendrix R.W."/>
            <person name="Hatfull G.F."/>
        </authorList>
    </citation>
    <scope>NUCLEOTIDE SEQUENCE [LARGE SCALE GENOMIC DNA]</scope>
</reference>
<evidence type="ECO:0000313" key="1">
    <source>
        <dbReference type="EMBL" id="ATS92883.1"/>
    </source>
</evidence>
<evidence type="ECO:0000313" key="2">
    <source>
        <dbReference type="Proteomes" id="UP000240916"/>
    </source>
</evidence>
<proteinExistence type="predicted"/>
<accession>A0A2D2W465</accession>
<dbReference type="Proteomes" id="UP000240916">
    <property type="component" value="Segment"/>
</dbReference>
<sequence length="71" mass="8126">MRYTPNVTIIDRMIANRQKRAATTAELDAELASLIYEAMTVHDVSWQDIGRALKISKQRVYQLRAAGDPHR</sequence>
<dbReference type="EMBL" id="MF919534">
    <property type="protein sequence ID" value="ATS92883.1"/>
    <property type="molecule type" value="Genomic_DNA"/>
</dbReference>
<organism evidence="1 2">
    <name type="scientific">Mycobacterium phage Superphikiman</name>
    <dbReference type="NCBI Taxonomy" id="2041551"/>
    <lineage>
        <taxon>Viruses</taxon>
        <taxon>Duplodnaviria</taxon>
        <taxon>Heunggongvirae</taxon>
        <taxon>Uroviricota</taxon>
        <taxon>Caudoviricetes</taxon>
        <taxon>Omegavirus</taxon>
        <taxon>Omegavirus courthouse</taxon>
    </lineage>
</organism>
<gene>
    <name evidence="1" type="ORF">SEA_SUPERPHIKIMAN_40</name>
</gene>
<name>A0A2D2W465_9CAUD</name>
<protein>
    <submittedName>
        <fullName evidence="1">Helix-turn-helix DNA binding protein</fullName>
    </submittedName>
</protein>